<name>A0A8R7TVI7_TRIUA</name>
<accession>A0A8R7TVI7</accession>
<evidence type="ECO:0000313" key="3">
    <source>
        <dbReference type="Proteomes" id="UP000015106"/>
    </source>
</evidence>
<dbReference type="EnsemblPlants" id="TuG1812G0300002425.01.T01">
    <property type="protein sequence ID" value="TuG1812G0300002425.01.T01.cds284624"/>
    <property type="gene ID" value="TuG1812G0300002425.01"/>
</dbReference>
<dbReference type="Proteomes" id="UP000015106">
    <property type="component" value="Chromosome 3"/>
</dbReference>
<evidence type="ECO:0000256" key="1">
    <source>
        <dbReference type="SAM" id="MobiDB-lite"/>
    </source>
</evidence>
<evidence type="ECO:0000313" key="2">
    <source>
        <dbReference type="EnsemblPlants" id="TuG1812G0300002425.01.T01.cds284624"/>
    </source>
</evidence>
<sequence length="92" mass="9540">PSPSHPPTPPPAPTHAAPFSPIPISPSEPSLFFPSLPISSSAPLGGPHLVARSLHNLLPWPPLAPLKPSARLGLLRQVPWPPPLCSQPLAAA</sequence>
<keyword evidence="3" id="KW-1185">Reference proteome</keyword>
<reference evidence="2" key="2">
    <citation type="submission" date="2018-03" db="EMBL/GenBank/DDBJ databases">
        <title>The Triticum urartu genome reveals the dynamic nature of wheat genome evolution.</title>
        <authorList>
            <person name="Ling H."/>
            <person name="Ma B."/>
            <person name="Shi X."/>
            <person name="Liu H."/>
            <person name="Dong L."/>
            <person name="Sun H."/>
            <person name="Cao Y."/>
            <person name="Gao Q."/>
            <person name="Zheng S."/>
            <person name="Li Y."/>
            <person name="Yu Y."/>
            <person name="Du H."/>
            <person name="Qi M."/>
            <person name="Li Y."/>
            <person name="Yu H."/>
            <person name="Cui Y."/>
            <person name="Wang N."/>
            <person name="Chen C."/>
            <person name="Wu H."/>
            <person name="Zhao Y."/>
            <person name="Zhang J."/>
            <person name="Li Y."/>
            <person name="Zhou W."/>
            <person name="Zhang B."/>
            <person name="Hu W."/>
            <person name="Eijk M."/>
            <person name="Tang J."/>
            <person name="Witsenboer H."/>
            <person name="Zhao S."/>
            <person name="Li Z."/>
            <person name="Zhang A."/>
            <person name="Wang D."/>
            <person name="Liang C."/>
        </authorList>
    </citation>
    <scope>NUCLEOTIDE SEQUENCE [LARGE SCALE GENOMIC DNA]</scope>
    <source>
        <strain evidence="2">cv. G1812</strain>
    </source>
</reference>
<feature type="region of interest" description="Disordered" evidence="1">
    <location>
        <begin position="1"/>
        <end position="23"/>
    </location>
</feature>
<reference evidence="3" key="1">
    <citation type="journal article" date="2013" name="Nature">
        <title>Draft genome of the wheat A-genome progenitor Triticum urartu.</title>
        <authorList>
            <person name="Ling H.Q."/>
            <person name="Zhao S."/>
            <person name="Liu D."/>
            <person name="Wang J."/>
            <person name="Sun H."/>
            <person name="Zhang C."/>
            <person name="Fan H."/>
            <person name="Li D."/>
            <person name="Dong L."/>
            <person name="Tao Y."/>
            <person name="Gao C."/>
            <person name="Wu H."/>
            <person name="Li Y."/>
            <person name="Cui Y."/>
            <person name="Guo X."/>
            <person name="Zheng S."/>
            <person name="Wang B."/>
            <person name="Yu K."/>
            <person name="Liang Q."/>
            <person name="Yang W."/>
            <person name="Lou X."/>
            <person name="Chen J."/>
            <person name="Feng M."/>
            <person name="Jian J."/>
            <person name="Zhang X."/>
            <person name="Luo G."/>
            <person name="Jiang Y."/>
            <person name="Liu J."/>
            <person name="Wang Z."/>
            <person name="Sha Y."/>
            <person name="Zhang B."/>
            <person name="Wu H."/>
            <person name="Tang D."/>
            <person name="Shen Q."/>
            <person name="Xue P."/>
            <person name="Zou S."/>
            <person name="Wang X."/>
            <person name="Liu X."/>
            <person name="Wang F."/>
            <person name="Yang Y."/>
            <person name="An X."/>
            <person name="Dong Z."/>
            <person name="Zhang K."/>
            <person name="Zhang X."/>
            <person name="Luo M.C."/>
            <person name="Dvorak J."/>
            <person name="Tong Y."/>
            <person name="Wang J."/>
            <person name="Yang H."/>
            <person name="Li Z."/>
            <person name="Wang D."/>
            <person name="Zhang A."/>
            <person name="Wang J."/>
        </authorList>
    </citation>
    <scope>NUCLEOTIDE SEQUENCE</scope>
    <source>
        <strain evidence="3">cv. G1812</strain>
    </source>
</reference>
<organism evidence="2 3">
    <name type="scientific">Triticum urartu</name>
    <name type="common">Red wild einkorn</name>
    <name type="synonym">Crithodium urartu</name>
    <dbReference type="NCBI Taxonomy" id="4572"/>
    <lineage>
        <taxon>Eukaryota</taxon>
        <taxon>Viridiplantae</taxon>
        <taxon>Streptophyta</taxon>
        <taxon>Embryophyta</taxon>
        <taxon>Tracheophyta</taxon>
        <taxon>Spermatophyta</taxon>
        <taxon>Magnoliopsida</taxon>
        <taxon>Liliopsida</taxon>
        <taxon>Poales</taxon>
        <taxon>Poaceae</taxon>
        <taxon>BOP clade</taxon>
        <taxon>Pooideae</taxon>
        <taxon>Triticodae</taxon>
        <taxon>Triticeae</taxon>
        <taxon>Triticinae</taxon>
        <taxon>Triticum</taxon>
    </lineage>
</organism>
<protein>
    <submittedName>
        <fullName evidence="2">Uncharacterized protein</fullName>
    </submittedName>
</protein>
<dbReference type="Gramene" id="TuG1812G0300002425.01.T01">
    <property type="protein sequence ID" value="TuG1812G0300002425.01.T01.cds284624"/>
    <property type="gene ID" value="TuG1812G0300002425.01"/>
</dbReference>
<dbReference type="AlphaFoldDB" id="A0A8R7TVI7"/>
<proteinExistence type="predicted"/>
<feature type="compositionally biased region" description="Pro residues" evidence="1">
    <location>
        <begin position="1"/>
        <end position="13"/>
    </location>
</feature>
<reference evidence="2" key="3">
    <citation type="submission" date="2022-06" db="UniProtKB">
        <authorList>
            <consortium name="EnsemblPlants"/>
        </authorList>
    </citation>
    <scope>IDENTIFICATION</scope>
</reference>